<evidence type="ECO:0000313" key="3">
    <source>
        <dbReference type="Proteomes" id="UP001295684"/>
    </source>
</evidence>
<dbReference type="EMBL" id="CAMPGE010027572">
    <property type="protein sequence ID" value="CAI2385191.1"/>
    <property type="molecule type" value="Genomic_DNA"/>
</dbReference>
<keyword evidence="3" id="KW-1185">Reference proteome</keyword>
<protein>
    <submittedName>
        <fullName evidence="2">Uncharacterized protein</fullName>
    </submittedName>
</protein>
<feature type="compositionally biased region" description="Basic residues" evidence="1">
    <location>
        <begin position="224"/>
        <end position="240"/>
    </location>
</feature>
<gene>
    <name evidence="2" type="ORF">ECRASSUSDP1_LOCUS26739</name>
</gene>
<reference evidence="2" key="1">
    <citation type="submission" date="2023-07" db="EMBL/GenBank/DDBJ databases">
        <authorList>
            <consortium name="AG Swart"/>
            <person name="Singh M."/>
            <person name="Singh A."/>
            <person name="Seah K."/>
            <person name="Emmerich C."/>
        </authorList>
    </citation>
    <scope>NUCLEOTIDE SEQUENCE</scope>
    <source>
        <strain evidence="2">DP1</strain>
    </source>
</reference>
<sequence length="528" mass="59705">MISSPKVSTPVVGHLNPKNSKLKSISKITRISVKCSASVKELRPDLNNKKLAMNQKNCSTGYPGLAKASISNISIKDSGTDQKSKPACMVPNLKLLGEKELNLNTLKLEASSEKAKHKYKKSYDIQNRMQILNNKKVIDMRKSPVELTGSSEEVDSSIESELQKRARKFVGSMVISKKSKFYKQTHSGSKLYTEFGHPGSTKKPGERSSNPKLMFTEQLSRRMTNNKKKNVGKRIKKRSNKTATSMTHARMMILLEYKSRKDRDFERQRVIKVFKKGVLDLCLKIFNDFRNIRRKYKLPKVVIQRKIDIEKYYSTIQPHIYGKGHSSCSSDGAENDIHLLPGARRDAISTAKLAGVFSSQPPRGKTPEVSLPKNMRKVLSQSKGSRKKTFKDFSASSTFLKPAPISVSRNPLMQKHIKLDFRPKRKNSNAGEAPLTLFSHDEHQSKRASPSLYTTQKLKQINSVNTSKSYSQFLELTKKESRLKLKAKLQGQPRFTKVFHKYMRLAASKKDEGKKVVGKGKVAAQKKE</sequence>
<feature type="region of interest" description="Disordered" evidence="1">
    <location>
        <begin position="192"/>
        <end position="243"/>
    </location>
</feature>
<organism evidence="2 3">
    <name type="scientific">Euplotes crassus</name>
    <dbReference type="NCBI Taxonomy" id="5936"/>
    <lineage>
        <taxon>Eukaryota</taxon>
        <taxon>Sar</taxon>
        <taxon>Alveolata</taxon>
        <taxon>Ciliophora</taxon>
        <taxon>Intramacronucleata</taxon>
        <taxon>Spirotrichea</taxon>
        <taxon>Hypotrichia</taxon>
        <taxon>Euplotida</taxon>
        <taxon>Euplotidae</taxon>
        <taxon>Moneuplotes</taxon>
    </lineage>
</organism>
<proteinExistence type="predicted"/>
<feature type="region of interest" description="Disordered" evidence="1">
    <location>
        <begin position="423"/>
        <end position="452"/>
    </location>
</feature>
<evidence type="ECO:0000256" key="1">
    <source>
        <dbReference type="SAM" id="MobiDB-lite"/>
    </source>
</evidence>
<dbReference type="Proteomes" id="UP001295684">
    <property type="component" value="Unassembled WGS sequence"/>
</dbReference>
<evidence type="ECO:0000313" key="2">
    <source>
        <dbReference type="EMBL" id="CAI2385191.1"/>
    </source>
</evidence>
<name>A0AAD2DA78_EUPCR</name>
<dbReference type="AlphaFoldDB" id="A0AAD2DA78"/>
<accession>A0AAD2DA78</accession>
<feature type="compositionally biased region" description="Polar residues" evidence="1">
    <location>
        <begin position="207"/>
        <end position="223"/>
    </location>
</feature>
<comment type="caution">
    <text evidence="2">The sequence shown here is derived from an EMBL/GenBank/DDBJ whole genome shotgun (WGS) entry which is preliminary data.</text>
</comment>